<accession>A0A438I8Y6</accession>
<feature type="compositionally biased region" description="Low complexity" evidence="2">
    <location>
        <begin position="1"/>
        <end position="10"/>
    </location>
</feature>
<organism evidence="5 6">
    <name type="scientific">Vitis vinifera</name>
    <name type="common">Grape</name>
    <dbReference type="NCBI Taxonomy" id="29760"/>
    <lineage>
        <taxon>Eukaryota</taxon>
        <taxon>Viridiplantae</taxon>
        <taxon>Streptophyta</taxon>
        <taxon>Embryophyta</taxon>
        <taxon>Tracheophyta</taxon>
        <taxon>Spermatophyta</taxon>
        <taxon>Magnoliopsida</taxon>
        <taxon>eudicotyledons</taxon>
        <taxon>Gunneridae</taxon>
        <taxon>Pentapetalae</taxon>
        <taxon>rosids</taxon>
        <taxon>Vitales</taxon>
        <taxon>Vitaceae</taxon>
        <taxon>Viteae</taxon>
        <taxon>Vitis</taxon>
    </lineage>
</organism>
<dbReference type="InterPro" id="IPR036875">
    <property type="entry name" value="Znf_CCHC_sf"/>
</dbReference>
<dbReference type="Pfam" id="PF00098">
    <property type="entry name" value="zf-CCHC"/>
    <property type="match status" value="6"/>
</dbReference>
<keyword evidence="1" id="KW-0479">Metal-binding</keyword>
<feature type="domain" description="CCHC-type" evidence="3">
    <location>
        <begin position="1759"/>
        <end position="1772"/>
    </location>
</feature>
<keyword evidence="1" id="KW-0863">Zinc-finger</keyword>
<name>A0A438I8Y6_VITVI</name>
<feature type="domain" description="Reverse transcriptase" evidence="4">
    <location>
        <begin position="1226"/>
        <end position="1474"/>
    </location>
</feature>
<feature type="compositionally biased region" description="Basic and acidic residues" evidence="2">
    <location>
        <begin position="11"/>
        <end position="25"/>
    </location>
</feature>
<dbReference type="GO" id="GO:0003824">
    <property type="term" value="F:catalytic activity"/>
    <property type="evidence" value="ECO:0007669"/>
    <property type="project" value="InterPro"/>
</dbReference>
<dbReference type="EMBL" id="QGNW01000130">
    <property type="protein sequence ID" value="RVW93188.1"/>
    <property type="molecule type" value="Genomic_DNA"/>
</dbReference>
<feature type="domain" description="CCHC-type" evidence="3">
    <location>
        <begin position="1804"/>
        <end position="1819"/>
    </location>
</feature>
<dbReference type="SMART" id="SM00343">
    <property type="entry name" value="ZnF_C2HC"/>
    <property type="match status" value="8"/>
</dbReference>
<dbReference type="InterPro" id="IPR001878">
    <property type="entry name" value="Znf_CCHC"/>
</dbReference>
<dbReference type="Gene3D" id="3.60.10.10">
    <property type="entry name" value="Endonuclease/exonuclease/phosphatase"/>
    <property type="match status" value="1"/>
</dbReference>
<feature type="domain" description="CCHC-type" evidence="3">
    <location>
        <begin position="1859"/>
        <end position="1872"/>
    </location>
</feature>
<comment type="caution">
    <text evidence="5">The sequence shown here is derived from an EMBL/GenBank/DDBJ whole genome shotgun (WGS) entry which is preliminary data.</text>
</comment>
<gene>
    <name evidence="5" type="primary">YTX2_476</name>
    <name evidence="5" type="ORF">CK203_022359</name>
</gene>
<dbReference type="Pfam" id="PF03372">
    <property type="entry name" value="Exo_endo_phos"/>
    <property type="match status" value="1"/>
</dbReference>
<dbReference type="SUPFAM" id="SSF56219">
    <property type="entry name" value="DNase I-like"/>
    <property type="match status" value="1"/>
</dbReference>
<dbReference type="Proteomes" id="UP000288805">
    <property type="component" value="Unassembled WGS sequence"/>
</dbReference>
<evidence type="ECO:0000256" key="2">
    <source>
        <dbReference type="SAM" id="MobiDB-lite"/>
    </source>
</evidence>
<feature type="domain" description="CCHC-type" evidence="3">
    <location>
        <begin position="1740"/>
        <end position="1755"/>
    </location>
</feature>
<feature type="domain" description="CCHC-type" evidence="3">
    <location>
        <begin position="1879"/>
        <end position="1894"/>
    </location>
</feature>
<proteinExistence type="predicted"/>
<evidence type="ECO:0000313" key="5">
    <source>
        <dbReference type="EMBL" id="RVW93188.1"/>
    </source>
</evidence>
<dbReference type="InterPro" id="IPR036691">
    <property type="entry name" value="Endo/exonu/phosph_ase_sf"/>
</dbReference>
<dbReference type="PROSITE" id="PS50158">
    <property type="entry name" value="ZF_CCHC"/>
    <property type="match status" value="8"/>
</dbReference>
<dbReference type="Pfam" id="PF14111">
    <property type="entry name" value="DUF4283"/>
    <property type="match status" value="1"/>
</dbReference>
<dbReference type="InterPro" id="IPR025558">
    <property type="entry name" value="DUF4283"/>
</dbReference>
<dbReference type="PROSITE" id="PS50878">
    <property type="entry name" value="RT_POL"/>
    <property type="match status" value="1"/>
</dbReference>
<dbReference type="SUPFAM" id="SSF56672">
    <property type="entry name" value="DNA/RNA polymerases"/>
    <property type="match status" value="1"/>
</dbReference>
<sequence length="1905" mass="214669">MSSGSQSRSRSPQDRKIRTDRLSYRNAPYRRDSRRGFRSVVVRTMSNMDMQGPLLIRIDLGQGNLCKNCKRPGHYARECPNVAVCHNCSLPGAQDWHLLSVLLMRTYPTLQIMLELQTLQELLPEHPLPCDVHTCNLLDNHHLGEGTGGGEEEDVYILFTVLVLLVSSRGWWLGGVVIGEEAVVVRFPRCLGRNKGGLLWKEAEDSLRGSDLGNLVWAGCWREWSLVVGVRVGRGLPKGGRMEEFCQEMRLGKADISQKTESKVGVSKGKKEKSYVEVVNTREAPREKRLGEAVWIQLGEEDVVKGREFLDRCLVGSWGEKGVTDSDLSDMEKWGKHHWKLQGEMRIARMGGFCFLIVFELKAEANNVLQRGFRRFKESVIHLERWDPSVGCSQRREQVKEVWVRVMGLPLHLWSREVFKKIGDCCGGFIAVDESTGAMKELQWARILVNLEGIGGPSSLQVVIGTTCYAIQLWWEMLPRVTDVIPAGSSGTGKKMEVREEEGGRTRAGCAVEMVQAKGQPVKMAVPFEVGESSGMEANSSDMIRTRGAVAERQKDGGEYLQKDGPAIKANGRSGWVLDSEAERRPSEEIPVAIKEVSGLVLLSPPSKVTKPKAQKGPTEEDRFEGSAGIGHPISHSTDPAGVRAREACREEAYGWLDGILVGATQGSSFSGCNFKKLTDEALKEEAARYTSSCPRDVFSFEERGLYSSSSHSGWDGMFVDPVGASDFGGIDLDPLRMIMADGREAEVLGSPGMALGTIGKEVEKVVGWDITEERNEASEQCWQSSCLARFSRCLGMPTEGFEGEILLLLKKMKERKLQKGKKGNLVGNKNTGDDKRDYSEYRGGKIPRLGNCGLKGSAGGIVVFWDNRMLEMIELEKGECSISCHFKNCEDGFMWTFTGVYGLTKRRERESLWNELGAIHGLWNGPWCVAGDFNAILSPEEHSRGGSYNSDMRRFADVIEELQLKDLPLFGGPFTWSGGANNQTLSRLDRFLVNEGWDCRFSHSRQNVLPRPVSDHFPILLEGGGLRNGPSPFRFENMWLKVEGFKDLLKAWWEGDNFNGAASFVLTEKLKVVKTKLKEWNRDVFGRVEYRKNVALDQMQFWDAKEKTNRLTLEEMEARREAREEYKKWVLLEEVTWRQKSREVWLKEGDRNTSFFHRMTNAHRRRNNMERIRINGVWKSEENGMSEGICEQLQNLDADALEVPFTEEEFAWDIVKEDVLRFFREFHEHGKFVKRLNTTFLVLIPKKMGAEDLRDFRPISLVGSLYKWLAKVLANRLKRAVGKVVSKAQGAFVEGRQILDAVLIANEAIDSILKNNENGILCKLDIEKTYDNVDWSFILTVMKKMGFGEKWLGWIKWCISTASFSVLINGTPKGFFQSSRGLRQGDPLSPYLFVIAMEVFSSFLKRAVDNGYISGCQVKGRNEGGTQISHLLFADDTLSELIPVGRVMDIDDLALDFGCKVGSLPSTYLGLPLGAPFKSVAVWDGVEERFHKRLTMWKRQYLSKGRRATLIRSTLSNLPIYYISVLRLPSSVRRRLEQIQRDFLWGGGSLERKPHLVRWKVVCLSKKKGGLGIKCLSILNKVLLSKWNWRFANEREALWNQVIRGKYGEDRGGWCTREVREAHGVGLWKGIRMDWDLVGARISFSVGNGRRLSFWRDRWCGNAPLCESFPSLYALSTEKEAWVADVWDPLVQGVRETLLSWQTSSVGKNHRKWLGFHLNHASKFLSRHIASECTTRSLCWNCQEPGHTASNCPNEGICHTCGKTGHLARDCSAPPVPPGDLRLCNNCYKQGHIAADCTNDKACNNCRKTGHLARDCRNDPVCNLCNVSGHVARQCPKANVLGDRGGGPRSSGFRDIVCRNCQQLGHMSRDCAAPLMICRNCGGRGHMAFECPSGRFMDRFPRRY</sequence>
<evidence type="ECO:0000259" key="3">
    <source>
        <dbReference type="PROSITE" id="PS50158"/>
    </source>
</evidence>
<dbReference type="PANTHER" id="PTHR47103">
    <property type="entry name" value="DNA-BINDING PROTEIN"/>
    <property type="match status" value="1"/>
</dbReference>
<evidence type="ECO:0000259" key="4">
    <source>
        <dbReference type="PROSITE" id="PS50878"/>
    </source>
</evidence>
<feature type="domain" description="CCHC-type" evidence="3">
    <location>
        <begin position="1823"/>
        <end position="1838"/>
    </location>
</feature>
<dbReference type="InterPro" id="IPR005135">
    <property type="entry name" value="Endo/exonuclease/phosphatase"/>
</dbReference>
<dbReference type="Gene3D" id="4.10.60.10">
    <property type="entry name" value="Zinc finger, CCHC-type"/>
    <property type="match status" value="5"/>
</dbReference>
<protein>
    <submittedName>
        <fullName evidence="5">Transposon TX1 uncharacterized 149 kDa protein</fullName>
    </submittedName>
</protein>
<feature type="domain" description="CCHC-type" evidence="3">
    <location>
        <begin position="1785"/>
        <end position="1800"/>
    </location>
</feature>
<dbReference type="GO" id="GO:0003676">
    <property type="term" value="F:nucleic acid binding"/>
    <property type="evidence" value="ECO:0007669"/>
    <property type="project" value="InterPro"/>
</dbReference>
<feature type="region of interest" description="Disordered" evidence="2">
    <location>
        <begin position="1"/>
        <end position="25"/>
    </location>
</feature>
<keyword evidence="1" id="KW-0862">Zinc</keyword>
<dbReference type="InterPro" id="IPR000477">
    <property type="entry name" value="RT_dom"/>
</dbReference>
<dbReference type="CDD" id="cd01650">
    <property type="entry name" value="RT_nLTR_like"/>
    <property type="match status" value="1"/>
</dbReference>
<dbReference type="GO" id="GO:0008270">
    <property type="term" value="F:zinc ion binding"/>
    <property type="evidence" value="ECO:0007669"/>
    <property type="project" value="UniProtKB-KW"/>
</dbReference>
<evidence type="ECO:0000313" key="6">
    <source>
        <dbReference type="Proteomes" id="UP000288805"/>
    </source>
</evidence>
<feature type="region of interest" description="Disordered" evidence="2">
    <location>
        <begin position="605"/>
        <end position="641"/>
    </location>
</feature>
<feature type="domain" description="CCHC-type" evidence="3">
    <location>
        <begin position="66"/>
        <end position="81"/>
    </location>
</feature>
<dbReference type="SUPFAM" id="SSF57756">
    <property type="entry name" value="Retrovirus zinc finger-like domains"/>
    <property type="match status" value="4"/>
</dbReference>
<reference evidence="5 6" key="1">
    <citation type="journal article" date="2018" name="PLoS Genet.">
        <title>Population sequencing reveals clonal diversity and ancestral inbreeding in the grapevine cultivar Chardonnay.</title>
        <authorList>
            <person name="Roach M.J."/>
            <person name="Johnson D.L."/>
            <person name="Bohlmann J."/>
            <person name="van Vuuren H.J."/>
            <person name="Jones S.J."/>
            <person name="Pretorius I.S."/>
            <person name="Schmidt S.A."/>
            <person name="Borneman A.R."/>
        </authorList>
    </citation>
    <scope>NUCLEOTIDE SEQUENCE [LARGE SCALE GENOMIC DNA]</scope>
    <source>
        <strain evidence="6">cv. Chardonnay</strain>
        <tissue evidence="5">Leaf</tissue>
    </source>
</reference>
<dbReference type="InterPro" id="IPR043502">
    <property type="entry name" value="DNA/RNA_pol_sf"/>
</dbReference>
<dbReference type="Pfam" id="PF00078">
    <property type="entry name" value="RVT_1"/>
    <property type="match status" value="1"/>
</dbReference>
<dbReference type="PANTHER" id="PTHR47103:SF6">
    <property type="entry name" value="ZINC FINGER PROTEIN GIS2-LIKE"/>
    <property type="match status" value="1"/>
</dbReference>
<evidence type="ECO:0000256" key="1">
    <source>
        <dbReference type="PROSITE-ProRule" id="PRU00047"/>
    </source>
</evidence>